<dbReference type="Gene3D" id="3.90.1680.10">
    <property type="entry name" value="SOS response associated peptidase-like"/>
    <property type="match status" value="1"/>
</dbReference>
<comment type="similarity">
    <text evidence="1 8">Belongs to the SOS response-associated peptidase family.</text>
</comment>
<evidence type="ECO:0000313" key="9">
    <source>
        <dbReference type="EMBL" id="MWC00038.1"/>
    </source>
</evidence>
<evidence type="ECO:0000256" key="7">
    <source>
        <dbReference type="ARBA" id="ARBA00023239"/>
    </source>
</evidence>
<evidence type="ECO:0000256" key="3">
    <source>
        <dbReference type="ARBA" id="ARBA00022763"/>
    </source>
</evidence>
<dbReference type="InterPro" id="IPR036590">
    <property type="entry name" value="SRAP-like"/>
</dbReference>
<evidence type="ECO:0000256" key="8">
    <source>
        <dbReference type="RuleBase" id="RU364100"/>
    </source>
</evidence>
<evidence type="ECO:0000313" key="10">
    <source>
        <dbReference type="Proteomes" id="UP000438182"/>
    </source>
</evidence>
<reference evidence="9 10" key="1">
    <citation type="submission" date="2019-12" db="EMBL/GenBank/DDBJ databases">
        <authorList>
            <person name="Kim Y.S."/>
        </authorList>
    </citation>
    <scope>NUCLEOTIDE SEQUENCE [LARGE SCALE GENOMIC DNA]</scope>
    <source>
        <strain evidence="9 10">MMS17-SY077</strain>
    </source>
</reference>
<comment type="caution">
    <text evidence="9">The sequence shown here is derived from an EMBL/GenBank/DDBJ whole genome shotgun (WGS) entry which is preliminary data.</text>
</comment>
<keyword evidence="6" id="KW-0238">DNA-binding</keyword>
<evidence type="ECO:0000256" key="4">
    <source>
        <dbReference type="ARBA" id="ARBA00022801"/>
    </source>
</evidence>
<gene>
    <name evidence="9" type="ORF">GB864_15940</name>
</gene>
<evidence type="ECO:0000256" key="6">
    <source>
        <dbReference type="ARBA" id="ARBA00023125"/>
    </source>
</evidence>
<dbReference type="GO" id="GO:0006508">
    <property type="term" value="P:proteolysis"/>
    <property type="evidence" value="ECO:0007669"/>
    <property type="project" value="UniProtKB-KW"/>
</dbReference>
<proteinExistence type="inferred from homology"/>
<sequence>MCGRFALSDEINELITDFVAEGGDFREWRPSYNFAPTDTVPVFVQSMPRDGDESHEAGTPIRRLEPARWGLIPSWSKEPKTKFPTFNARSEDLASKASWKAPLQSKRAIIPASGYYEWQTADDGTKTPHYIHLPGERLGLAGLYSWWADPSKAKDDPDRWLLSATILTSDAVDNLIGIHDRNPVPLPADLWDWWTDPTVTGDQAMVDAAVQAALPVAERLESYAVGKIRTNDDGPQLIAPIG</sequence>
<dbReference type="EMBL" id="WSTA01000096">
    <property type="protein sequence ID" value="MWC00038.1"/>
    <property type="molecule type" value="Genomic_DNA"/>
</dbReference>
<keyword evidence="5" id="KW-0190">Covalent protein-DNA linkage</keyword>
<evidence type="ECO:0000256" key="1">
    <source>
        <dbReference type="ARBA" id="ARBA00008136"/>
    </source>
</evidence>
<keyword evidence="2 8" id="KW-0645">Protease</keyword>
<dbReference type="RefSeq" id="WP_160426689.1">
    <property type="nucleotide sequence ID" value="NZ_WSTA01000096.1"/>
</dbReference>
<dbReference type="SUPFAM" id="SSF143081">
    <property type="entry name" value="BB1717-like"/>
    <property type="match status" value="1"/>
</dbReference>
<dbReference type="GO" id="GO:0008233">
    <property type="term" value="F:peptidase activity"/>
    <property type="evidence" value="ECO:0007669"/>
    <property type="project" value="UniProtKB-KW"/>
</dbReference>
<organism evidence="9 10">
    <name type="scientific">Agromyces seonyuensis</name>
    <dbReference type="NCBI Taxonomy" id="2662446"/>
    <lineage>
        <taxon>Bacteria</taxon>
        <taxon>Bacillati</taxon>
        <taxon>Actinomycetota</taxon>
        <taxon>Actinomycetes</taxon>
        <taxon>Micrococcales</taxon>
        <taxon>Microbacteriaceae</taxon>
        <taxon>Agromyces</taxon>
    </lineage>
</organism>
<dbReference type="GO" id="GO:0016829">
    <property type="term" value="F:lyase activity"/>
    <property type="evidence" value="ECO:0007669"/>
    <property type="project" value="UniProtKB-KW"/>
</dbReference>
<dbReference type="EC" id="3.4.-.-" evidence="8"/>
<evidence type="ECO:0000256" key="5">
    <source>
        <dbReference type="ARBA" id="ARBA00023124"/>
    </source>
</evidence>
<keyword evidence="7" id="KW-0456">Lyase</keyword>
<keyword evidence="10" id="KW-1185">Reference proteome</keyword>
<keyword evidence="4 8" id="KW-0378">Hydrolase</keyword>
<protein>
    <recommendedName>
        <fullName evidence="8">Abasic site processing protein</fullName>
        <ecNumber evidence="8">3.4.-.-</ecNumber>
    </recommendedName>
</protein>
<dbReference type="PANTHER" id="PTHR13604">
    <property type="entry name" value="DC12-RELATED"/>
    <property type="match status" value="1"/>
</dbReference>
<dbReference type="AlphaFoldDB" id="A0A6I4P836"/>
<dbReference type="GO" id="GO:0003697">
    <property type="term" value="F:single-stranded DNA binding"/>
    <property type="evidence" value="ECO:0007669"/>
    <property type="project" value="InterPro"/>
</dbReference>
<evidence type="ECO:0000256" key="2">
    <source>
        <dbReference type="ARBA" id="ARBA00022670"/>
    </source>
</evidence>
<dbReference type="PANTHER" id="PTHR13604:SF0">
    <property type="entry name" value="ABASIC SITE PROCESSING PROTEIN HMCES"/>
    <property type="match status" value="1"/>
</dbReference>
<dbReference type="Proteomes" id="UP000438182">
    <property type="component" value="Unassembled WGS sequence"/>
</dbReference>
<dbReference type="InterPro" id="IPR003738">
    <property type="entry name" value="SRAP"/>
</dbReference>
<dbReference type="Pfam" id="PF02586">
    <property type="entry name" value="SRAP"/>
    <property type="match status" value="1"/>
</dbReference>
<dbReference type="GO" id="GO:0106300">
    <property type="term" value="P:protein-DNA covalent cross-linking repair"/>
    <property type="evidence" value="ECO:0007669"/>
    <property type="project" value="InterPro"/>
</dbReference>
<name>A0A6I4P836_9MICO</name>
<keyword evidence="3" id="KW-0227">DNA damage</keyword>
<accession>A0A6I4P836</accession>